<proteinExistence type="predicted"/>
<sequence>MPTRQHRPSIHHTRTKGDLLEGLACLLLPLAYRTVCVANAFETTYQFGPFPNDPIASNHVQFRARVDGSIPFSLPPNKNLPEMVIFEAKRARALPPPTLNLTAGKYTPSNHHQLSMHGLIMPDAIRGKISRILLEHHGLTMLNVILRGFYEMNDMTRHRTYRQEHNIFHQRVNAPKSHPPRSVLAGQILITLITRQYNPDKCIASHSRSSNLKLAGYTGKTSIQDETTLKQK</sequence>
<evidence type="ECO:0000313" key="2">
    <source>
        <dbReference type="Proteomes" id="UP000242791"/>
    </source>
</evidence>
<evidence type="ECO:0000313" key="1">
    <source>
        <dbReference type="EMBL" id="OJD26687.1"/>
    </source>
</evidence>
<dbReference type="OrthoDB" id="4206437at2759"/>
<gene>
    <name evidence="1" type="ORF">ACJ73_01918</name>
</gene>
<dbReference type="VEuPathDB" id="FungiDB:ACJ73_01918"/>
<reference evidence="1 2" key="1">
    <citation type="submission" date="2015-08" db="EMBL/GenBank/DDBJ databases">
        <title>Emmonsia species relationships and genome sequence.</title>
        <authorList>
            <person name="Cuomo C.A."/>
            <person name="Schwartz I.S."/>
            <person name="Kenyon C."/>
            <person name="De Hoog G.S."/>
            <person name="Govender N.P."/>
            <person name="Botha A."/>
            <person name="Moreno L."/>
            <person name="De Vries M."/>
            <person name="Munoz J.F."/>
            <person name="Stielow J.B."/>
        </authorList>
    </citation>
    <scope>NUCLEOTIDE SEQUENCE [LARGE SCALE GENOMIC DNA]</scope>
    <source>
        <strain evidence="1 2">EI222</strain>
    </source>
</reference>
<dbReference type="STRING" id="1658174.A0A1J9RDM6"/>
<dbReference type="EMBL" id="LGTZ01000190">
    <property type="protein sequence ID" value="OJD26687.1"/>
    <property type="molecule type" value="Genomic_DNA"/>
</dbReference>
<dbReference type="Proteomes" id="UP000242791">
    <property type="component" value="Unassembled WGS sequence"/>
</dbReference>
<comment type="caution">
    <text evidence="1">The sequence shown here is derived from an EMBL/GenBank/DDBJ whole genome shotgun (WGS) entry which is preliminary data.</text>
</comment>
<dbReference type="AlphaFoldDB" id="A0A1J9RDM6"/>
<name>A0A1J9RDM6_9EURO</name>
<keyword evidence="2" id="KW-1185">Reference proteome</keyword>
<protein>
    <submittedName>
        <fullName evidence="1">Uncharacterized protein</fullName>
    </submittedName>
</protein>
<organism evidence="1 2">
    <name type="scientific">Blastomyces percursus</name>
    <dbReference type="NCBI Taxonomy" id="1658174"/>
    <lineage>
        <taxon>Eukaryota</taxon>
        <taxon>Fungi</taxon>
        <taxon>Dikarya</taxon>
        <taxon>Ascomycota</taxon>
        <taxon>Pezizomycotina</taxon>
        <taxon>Eurotiomycetes</taxon>
        <taxon>Eurotiomycetidae</taxon>
        <taxon>Onygenales</taxon>
        <taxon>Ajellomycetaceae</taxon>
        <taxon>Blastomyces</taxon>
    </lineage>
</organism>
<accession>A0A1J9RDM6</accession>